<dbReference type="GO" id="GO:0016491">
    <property type="term" value="F:oxidoreductase activity"/>
    <property type="evidence" value="ECO:0007669"/>
    <property type="project" value="InterPro"/>
</dbReference>
<organism evidence="1 2">
    <name type="scientific">Neptunomonas phycophila</name>
    <dbReference type="NCBI Taxonomy" id="1572645"/>
    <lineage>
        <taxon>Bacteria</taxon>
        <taxon>Pseudomonadati</taxon>
        <taxon>Pseudomonadota</taxon>
        <taxon>Gammaproteobacteria</taxon>
        <taxon>Oceanospirillales</taxon>
        <taxon>Oceanospirillaceae</taxon>
        <taxon>Neptunomonas</taxon>
    </lineage>
</organism>
<dbReference type="Gene3D" id="3.40.109.10">
    <property type="entry name" value="NADH Oxidase"/>
    <property type="match status" value="1"/>
</dbReference>
<sequence length="355" mass="39774">MDIVTIKKIIQAALLGCTPDNSTVFRYAITPLTTNQPTIKIFYNSEKVAGKSFPKDDPAIYLALGCTLYNIKACCKELSLEVSVDIATKENNSDLLALISLSKLPPAKEEISSTIQVIKKRHTDRGAYHKKISEKDKKAIQDITTRSTRNSTLLFESKDKSSLIKLIQKASEIRFQVKEIHALLKNSLQFDNSQPDGLHINTLALPPGGKYFLKFISKWDNLALINKIGGYKLLASQETALLKNSPCLLILRGKGSQLDFISSGEELCHVWTSLNNAGYSVHPYYVIPDILHRLDMKTLPSKHHVQAEHLLFEGAALLEKDKEFVYMILRIGKTKKSAIRSTRPDIESILSIEDH</sequence>
<proteinExistence type="predicted"/>
<evidence type="ECO:0000313" key="1">
    <source>
        <dbReference type="EMBL" id="MDO6455008.1"/>
    </source>
</evidence>
<reference evidence="1" key="1">
    <citation type="submission" date="2023-07" db="EMBL/GenBank/DDBJ databases">
        <title>Genome content predicts the carbon catabolic preferences of heterotrophic bacteria.</title>
        <authorList>
            <person name="Gralka M."/>
        </authorList>
    </citation>
    <scope>NUCLEOTIDE SEQUENCE</scope>
    <source>
        <strain evidence="1">I2M16</strain>
    </source>
</reference>
<evidence type="ECO:0000313" key="2">
    <source>
        <dbReference type="Proteomes" id="UP001169862"/>
    </source>
</evidence>
<dbReference type="RefSeq" id="WP_303551904.1">
    <property type="nucleotide sequence ID" value="NZ_JAUOPG010000011.1"/>
</dbReference>
<dbReference type="EMBL" id="JAUOPG010000011">
    <property type="protein sequence ID" value="MDO6455008.1"/>
    <property type="molecule type" value="Genomic_DNA"/>
</dbReference>
<dbReference type="AlphaFoldDB" id="A0AAW7XL36"/>
<dbReference type="InterPro" id="IPR000415">
    <property type="entry name" value="Nitroreductase-like"/>
</dbReference>
<protein>
    <submittedName>
        <fullName evidence="1">Uncharacterized protein</fullName>
    </submittedName>
</protein>
<name>A0AAW7XL36_9GAMM</name>
<dbReference type="Proteomes" id="UP001169862">
    <property type="component" value="Unassembled WGS sequence"/>
</dbReference>
<accession>A0AAW7XL36</accession>
<gene>
    <name evidence="1" type="ORF">Q4490_15665</name>
</gene>
<comment type="caution">
    <text evidence="1">The sequence shown here is derived from an EMBL/GenBank/DDBJ whole genome shotgun (WGS) entry which is preliminary data.</text>
</comment>